<gene>
    <name evidence="1" type="ORF">RHMOL_Rhmol12G0027000</name>
</gene>
<reference evidence="1" key="1">
    <citation type="submission" date="2022-02" db="EMBL/GenBank/DDBJ databases">
        <title>Plant Genome Project.</title>
        <authorList>
            <person name="Zhang R.-G."/>
        </authorList>
    </citation>
    <scope>NUCLEOTIDE SEQUENCE</scope>
    <source>
        <strain evidence="1">AT1</strain>
    </source>
</reference>
<protein>
    <submittedName>
        <fullName evidence="1">Uncharacterized protein</fullName>
    </submittedName>
</protein>
<sequence>MGRKKVEMKRIEDKSTRQVTFSKRRGGLIKKARDLSVLCDVQVALIVFSSRGKPYEFSFGNSLAKILYHYRRQTEPKEMVTTDGCEAESRFGSFRTCSELVQIVNRQDLEEPYVDQVSENDLIQLENQIDVALRQIRSRKTQLIVQSITALREKVVLGRTILTITTKTAGGLLRIAYQLLVLKQERLLKEENEALAKKIAATPTDGNTAYKVVTGSSDLSDNYKNDSSQRPVFQFL</sequence>
<evidence type="ECO:0000313" key="1">
    <source>
        <dbReference type="EMBL" id="KAI8526826.1"/>
    </source>
</evidence>
<accession>A0ACC0LDM4</accession>
<organism evidence="1 2">
    <name type="scientific">Rhododendron molle</name>
    <name type="common">Chinese azalea</name>
    <name type="synonym">Azalea mollis</name>
    <dbReference type="NCBI Taxonomy" id="49168"/>
    <lineage>
        <taxon>Eukaryota</taxon>
        <taxon>Viridiplantae</taxon>
        <taxon>Streptophyta</taxon>
        <taxon>Embryophyta</taxon>
        <taxon>Tracheophyta</taxon>
        <taxon>Spermatophyta</taxon>
        <taxon>Magnoliopsida</taxon>
        <taxon>eudicotyledons</taxon>
        <taxon>Gunneridae</taxon>
        <taxon>Pentapetalae</taxon>
        <taxon>asterids</taxon>
        <taxon>Ericales</taxon>
        <taxon>Ericaceae</taxon>
        <taxon>Ericoideae</taxon>
        <taxon>Rhodoreae</taxon>
        <taxon>Rhododendron</taxon>
    </lineage>
</organism>
<dbReference type="EMBL" id="CM046399">
    <property type="protein sequence ID" value="KAI8526826.1"/>
    <property type="molecule type" value="Genomic_DNA"/>
</dbReference>
<name>A0ACC0LDM4_RHOML</name>
<evidence type="ECO:0000313" key="2">
    <source>
        <dbReference type="Proteomes" id="UP001062846"/>
    </source>
</evidence>
<dbReference type="Proteomes" id="UP001062846">
    <property type="component" value="Chromosome 12"/>
</dbReference>
<keyword evidence="2" id="KW-1185">Reference proteome</keyword>
<proteinExistence type="predicted"/>
<comment type="caution">
    <text evidence="1">The sequence shown here is derived from an EMBL/GenBank/DDBJ whole genome shotgun (WGS) entry which is preliminary data.</text>
</comment>